<evidence type="ECO:0000313" key="1">
    <source>
        <dbReference type="EMBL" id="EKD44468.1"/>
    </source>
</evidence>
<accession>K1ZJ71</accession>
<sequence length="169" mass="21282">MRKYTKMWIIWISWILILILWVLIWKYGYNYFRYGMIVSTEELENRKIDEYNFWELEKVKNLLKWWNKDLYKFNTLKEFNEKYKANIKPIKNCYFLSNTEKFFGKADYILLFEIFSEKYKNIYKHEYYVYPEIKYNQIEWSLCWGHGWVCTADIIFWEYIETISNPCRD</sequence>
<gene>
    <name evidence="1" type="ORF">ACD_71C00126G0003</name>
</gene>
<dbReference type="EMBL" id="AMFJ01028857">
    <property type="protein sequence ID" value="EKD44468.1"/>
    <property type="molecule type" value="Genomic_DNA"/>
</dbReference>
<dbReference type="AlphaFoldDB" id="K1ZJ71"/>
<comment type="caution">
    <text evidence="1">The sequence shown here is derived from an EMBL/GenBank/DDBJ whole genome shotgun (WGS) entry which is preliminary data.</text>
</comment>
<proteinExistence type="predicted"/>
<protein>
    <submittedName>
        <fullName evidence="1">Uncharacterized protein</fullName>
    </submittedName>
</protein>
<organism evidence="1">
    <name type="scientific">uncultured bacterium</name>
    <name type="common">gcode 4</name>
    <dbReference type="NCBI Taxonomy" id="1234023"/>
    <lineage>
        <taxon>Bacteria</taxon>
        <taxon>environmental samples</taxon>
    </lineage>
</organism>
<name>K1ZJ71_9BACT</name>
<reference evidence="1" key="1">
    <citation type="journal article" date="2012" name="Science">
        <title>Fermentation, hydrogen, and sulfur metabolism in multiple uncultivated bacterial phyla.</title>
        <authorList>
            <person name="Wrighton K.C."/>
            <person name="Thomas B.C."/>
            <person name="Sharon I."/>
            <person name="Miller C.S."/>
            <person name="Castelle C.J."/>
            <person name="VerBerkmoes N.C."/>
            <person name="Wilkins M.J."/>
            <person name="Hettich R.L."/>
            <person name="Lipton M.S."/>
            <person name="Williams K.H."/>
            <person name="Long P.E."/>
            <person name="Banfield J.F."/>
        </authorList>
    </citation>
    <scope>NUCLEOTIDE SEQUENCE [LARGE SCALE GENOMIC DNA]</scope>
</reference>